<evidence type="ECO:0000256" key="1">
    <source>
        <dbReference type="SAM" id="Phobius"/>
    </source>
</evidence>
<keyword evidence="1" id="KW-0472">Membrane</keyword>
<feature type="non-terminal residue" evidence="2">
    <location>
        <position position="623"/>
    </location>
</feature>
<feature type="transmembrane region" description="Helical" evidence="1">
    <location>
        <begin position="203"/>
        <end position="234"/>
    </location>
</feature>
<feature type="transmembrane region" description="Helical" evidence="1">
    <location>
        <begin position="605"/>
        <end position="622"/>
    </location>
</feature>
<organism evidence="2 3">
    <name type="scientific">candidate division KSB3 bacterium</name>
    <dbReference type="NCBI Taxonomy" id="2044937"/>
    <lineage>
        <taxon>Bacteria</taxon>
        <taxon>candidate division KSB3</taxon>
    </lineage>
</organism>
<evidence type="ECO:0000313" key="3">
    <source>
        <dbReference type="Proteomes" id="UP000649604"/>
    </source>
</evidence>
<evidence type="ECO:0008006" key="4">
    <source>
        <dbReference type="Google" id="ProtNLM"/>
    </source>
</evidence>
<accession>A0A9D5JVI0</accession>
<comment type="caution">
    <text evidence="2">The sequence shown here is derived from an EMBL/GenBank/DDBJ whole genome shotgun (WGS) entry which is preliminary data.</text>
</comment>
<dbReference type="SUPFAM" id="SSF48452">
    <property type="entry name" value="TPR-like"/>
    <property type="match status" value="1"/>
</dbReference>
<dbReference type="InterPro" id="IPR011990">
    <property type="entry name" value="TPR-like_helical_dom_sf"/>
</dbReference>
<feature type="transmembrane region" description="Helical" evidence="1">
    <location>
        <begin position="467"/>
        <end position="485"/>
    </location>
</feature>
<proteinExistence type="predicted"/>
<name>A0A9D5JVI0_9BACT</name>
<dbReference type="Gene3D" id="1.25.40.10">
    <property type="entry name" value="Tetratricopeptide repeat domain"/>
    <property type="match status" value="1"/>
</dbReference>
<keyword evidence="1" id="KW-1133">Transmembrane helix</keyword>
<feature type="transmembrane region" description="Helical" evidence="1">
    <location>
        <begin position="577"/>
        <end position="598"/>
    </location>
</feature>
<gene>
    <name evidence="2" type="ORF">GF339_10660</name>
</gene>
<evidence type="ECO:0000313" key="2">
    <source>
        <dbReference type="EMBL" id="MBD3325037.1"/>
    </source>
</evidence>
<feature type="transmembrane region" description="Helical" evidence="1">
    <location>
        <begin position="246"/>
        <end position="268"/>
    </location>
</feature>
<reference evidence="2" key="1">
    <citation type="submission" date="2019-11" db="EMBL/GenBank/DDBJ databases">
        <title>Microbial mats filling the niche in hypersaline microbial mats.</title>
        <authorList>
            <person name="Wong H.L."/>
            <person name="Macleod F.I."/>
            <person name="White R.A. III"/>
            <person name="Burns B.P."/>
        </authorList>
    </citation>
    <scope>NUCLEOTIDE SEQUENCE</scope>
    <source>
        <strain evidence="2">Rbin_158</strain>
    </source>
</reference>
<dbReference type="EMBL" id="WJJP01000340">
    <property type="protein sequence ID" value="MBD3325037.1"/>
    <property type="molecule type" value="Genomic_DNA"/>
</dbReference>
<keyword evidence="1" id="KW-0812">Transmembrane</keyword>
<dbReference type="AlphaFoldDB" id="A0A9D5JVI0"/>
<sequence length="623" mass="69717">MRWVILGAAVGLFLGINTAYAQLPEVATARLEVDFSELNTLWFQALEYLDAGQWVEANLKLKELNEQKIRFGFQNLPTYSSVLIDKVKALRSSLPPADALKFVESAQLLSPDAAPVYFALARVRFSQNFTDVYGIAKNVLQGVILTCTDISTIIIAANKLLLTVLWAGVIASALFILFSFFYYRRAIFYQIKEAFPMQIPTVIAHVVGWLLIAIVTLGVGIFWGFLVLALFLIWHVDRASKRLLQGILVFGAVLAILLIALGVTFSTFESQYFQALRDLSHGGFSSRSVAALQQRLAAHPDDPYAFFGLGYIAQKLDKVDEAIEAYSLMPSPYPDWAAVQNNLGNLYQQQFRATKQPEWYQLAEEAYRSAIRYAPDMFEPRYNFGQLLLLQFAEGGEVDTQLSKAQEIDSTRFTLYSNYLGDDLVTVDASFSTIVLLKKLYAPDFVQDGTRLSQIFWASGSRFANPWYFSIAAGLLFLLSLFLGAKQGTPKHGVLYCQMCGDPYVMTRKKGEEQQTYCTQCTYIFKKKTVVKPEKRATKVGQIQLRQRLRGLFSKLASLLFPGAGQIYFGYPVKGFLLALVFHLACGFLVLKVFRVFLNSGGPLGMSWTVGMFVALAVGIVVY</sequence>
<protein>
    <recommendedName>
        <fullName evidence="4">Tetratricopeptide repeat protein</fullName>
    </recommendedName>
</protein>
<feature type="transmembrane region" description="Helical" evidence="1">
    <location>
        <begin position="164"/>
        <end position="183"/>
    </location>
</feature>
<dbReference type="Proteomes" id="UP000649604">
    <property type="component" value="Unassembled WGS sequence"/>
</dbReference>